<name>A0A067QMB3_ZOONE</name>
<dbReference type="EMBL" id="KK853251">
    <property type="protein sequence ID" value="KDR09332.1"/>
    <property type="molecule type" value="Genomic_DNA"/>
</dbReference>
<evidence type="ECO:0000313" key="3">
    <source>
        <dbReference type="EMBL" id="KDR09332.1"/>
    </source>
</evidence>
<dbReference type="InterPro" id="IPR018159">
    <property type="entry name" value="Spectrin/alpha-actinin"/>
</dbReference>
<dbReference type="OMA" id="HALNDIH"/>
<dbReference type="PANTHER" id="PTHR11915">
    <property type="entry name" value="SPECTRIN/FILAMIN RELATED CYTOSKELETAL PROTEIN"/>
    <property type="match status" value="1"/>
</dbReference>
<feature type="coiled-coil region" evidence="2">
    <location>
        <begin position="486"/>
        <end position="513"/>
    </location>
</feature>
<evidence type="ECO:0000256" key="1">
    <source>
        <dbReference type="ARBA" id="ARBA00022737"/>
    </source>
</evidence>
<dbReference type="SUPFAM" id="SSF46966">
    <property type="entry name" value="Spectrin repeat"/>
    <property type="match status" value="5"/>
</dbReference>
<dbReference type="AlphaFoldDB" id="A0A067QMB3"/>
<dbReference type="Gene3D" id="1.20.58.60">
    <property type="match status" value="3"/>
</dbReference>
<dbReference type="Proteomes" id="UP000027135">
    <property type="component" value="Unassembled WGS sequence"/>
</dbReference>
<dbReference type="eggNOG" id="KOG0516">
    <property type="taxonomic scope" value="Eukaryota"/>
</dbReference>
<reference evidence="3 4" key="1">
    <citation type="journal article" date="2014" name="Nat. Commun.">
        <title>Molecular traces of alternative social organization in a termite genome.</title>
        <authorList>
            <person name="Terrapon N."/>
            <person name="Li C."/>
            <person name="Robertson H.M."/>
            <person name="Ji L."/>
            <person name="Meng X."/>
            <person name="Booth W."/>
            <person name="Chen Z."/>
            <person name="Childers C.P."/>
            <person name="Glastad K.M."/>
            <person name="Gokhale K."/>
            <person name="Gowin J."/>
            <person name="Gronenberg W."/>
            <person name="Hermansen R.A."/>
            <person name="Hu H."/>
            <person name="Hunt B.G."/>
            <person name="Huylmans A.K."/>
            <person name="Khalil S.M."/>
            <person name="Mitchell R.D."/>
            <person name="Munoz-Torres M.C."/>
            <person name="Mustard J.A."/>
            <person name="Pan H."/>
            <person name="Reese J.T."/>
            <person name="Scharf M.E."/>
            <person name="Sun F."/>
            <person name="Vogel H."/>
            <person name="Xiao J."/>
            <person name="Yang W."/>
            <person name="Yang Z."/>
            <person name="Yang Z."/>
            <person name="Zhou J."/>
            <person name="Zhu J."/>
            <person name="Brent C.S."/>
            <person name="Elsik C.G."/>
            <person name="Goodisman M.A."/>
            <person name="Liberles D.A."/>
            <person name="Roe R.M."/>
            <person name="Vargo E.L."/>
            <person name="Vilcinskas A."/>
            <person name="Wang J."/>
            <person name="Bornberg-Bauer E."/>
            <person name="Korb J."/>
            <person name="Zhang G."/>
            <person name="Liebig J."/>
        </authorList>
    </citation>
    <scope>NUCLEOTIDE SEQUENCE [LARGE SCALE GENOMIC DNA]</scope>
    <source>
        <tissue evidence="3">Whole organism</tissue>
    </source>
</reference>
<protein>
    <submittedName>
        <fullName evidence="3">Nesprin-1</fullName>
    </submittedName>
</protein>
<evidence type="ECO:0000256" key="2">
    <source>
        <dbReference type="SAM" id="Coils"/>
    </source>
</evidence>
<organism evidence="3 4">
    <name type="scientific">Zootermopsis nevadensis</name>
    <name type="common">Dampwood termite</name>
    <dbReference type="NCBI Taxonomy" id="136037"/>
    <lineage>
        <taxon>Eukaryota</taxon>
        <taxon>Metazoa</taxon>
        <taxon>Ecdysozoa</taxon>
        <taxon>Arthropoda</taxon>
        <taxon>Hexapoda</taxon>
        <taxon>Insecta</taxon>
        <taxon>Pterygota</taxon>
        <taxon>Neoptera</taxon>
        <taxon>Polyneoptera</taxon>
        <taxon>Dictyoptera</taxon>
        <taxon>Blattodea</taxon>
        <taxon>Blattoidea</taxon>
        <taxon>Termitoidae</taxon>
        <taxon>Termopsidae</taxon>
        <taxon>Zootermopsis</taxon>
    </lineage>
</organism>
<keyword evidence="2" id="KW-0175">Coiled coil</keyword>
<accession>A0A067QMB3</accession>
<dbReference type="InterPro" id="IPR002017">
    <property type="entry name" value="Spectrin_repeat"/>
</dbReference>
<keyword evidence="1" id="KW-0677">Repeat</keyword>
<dbReference type="GO" id="GO:0005737">
    <property type="term" value="C:cytoplasm"/>
    <property type="evidence" value="ECO:0007669"/>
    <property type="project" value="UniProtKB-ARBA"/>
</dbReference>
<keyword evidence="4" id="KW-1185">Reference proteome</keyword>
<feature type="coiled-coil region" evidence="2">
    <location>
        <begin position="106"/>
        <end position="149"/>
    </location>
</feature>
<dbReference type="Pfam" id="PF00435">
    <property type="entry name" value="Spectrin"/>
    <property type="match status" value="2"/>
</dbReference>
<gene>
    <name evidence="3" type="ORF">L798_01016</name>
</gene>
<proteinExistence type="predicted"/>
<dbReference type="SMART" id="SM00150">
    <property type="entry name" value="SPEC"/>
    <property type="match status" value="3"/>
</dbReference>
<evidence type="ECO:0000313" key="4">
    <source>
        <dbReference type="Proteomes" id="UP000027135"/>
    </source>
</evidence>
<dbReference type="InParanoid" id="A0A067QMB3"/>
<dbReference type="STRING" id="136037.A0A067QMB3"/>
<dbReference type="FunFam" id="1.20.58.60:FF:000306">
    <property type="entry name" value="Uncharacterized protein, isoform F"/>
    <property type="match status" value="1"/>
</dbReference>
<sequence>MGNTGELQGINQQQDDLIQAIESQIAKLRQLLLLREQFIALITEIMTFITKYTEVVRDIEKGGHTVQEKIKKYDDVIVKIQECEAMLASATDKGQQIAAEGSAVDRNNVTEQLQSLKQQLQALRRAVEKQREQHEMAAAEHKKLAVELEAVLDWLHANEATVRSRPLLERDPASVQEQIHKHKALAENVNSYLDRVRAVQESIRHEEGMPGSLMEQMSEANSLLSTLPQELEERGKYLETNRQLRLEYAALKENVYAWVKEADSKLQCGKHGVDFESVIRDLEQHKIFFSSEASIRELVSQQIQQAADRIWPSLTGSEQEELSREQQQHTQLLKNTLNSARSRQAQLEQNVEIWRDYCQTLDKVRSVLARTQFSDEPVTSLAGLHFNIQKITHALNDIHNQQSEIDLLNERGREITRQSDLANREYIEKQLTNINQEWNDLVSGLENRRDTLTKLAQHWEEFESKWQSFESLISGNEEKARHIDTVVRSKAQLKEAKQTIQELLSEVEGQRSLQAEVLFLSGTVLTYLTVFSEPSAQMLKGKLDQLTDTYKK</sequence>